<dbReference type="InterPro" id="IPR013698">
    <property type="entry name" value="Squalene_epoxidase"/>
</dbReference>
<gene>
    <name evidence="12" type="ORF">RchiOBHm_Chr4g0411491</name>
</gene>
<dbReference type="Gene3D" id="3.50.50.60">
    <property type="entry name" value="FAD/NAD(P)-binding domain"/>
    <property type="match status" value="1"/>
</dbReference>
<comment type="similarity">
    <text evidence="3 10">Belongs to the squalene monooxygenase family.</text>
</comment>
<dbReference type="GO" id="GO:0004506">
    <property type="term" value="F:squalene monooxygenase activity"/>
    <property type="evidence" value="ECO:0007669"/>
    <property type="project" value="UniProtKB-UniRule"/>
</dbReference>
<comment type="subcellular location">
    <subcellularLocation>
        <location evidence="10">Membrane</location>
        <topology evidence="10">Multi-pass membrane protein</topology>
    </subcellularLocation>
</comment>
<evidence type="ECO:0000313" key="13">
    <source>
        <dbReference type="Proteomes" id="UP000238479"/>
    </source>
</evidence>
<protein>
    <recommendedName>
        <fullName evidence="4 10">Squalene monooxygenase</fullName>
        <ecNumber evidence="4 10">1.14.14.17</ecNumber>
    </recommendedName>
</protein>
<feature type="domain" description="Squalene epoxidase" evidence="11">
    <location>
        <begin position="1"/>
        <end position="190"/>
    </location>
</feature>
<dbReference type="GO" id="GO:0005783">
    <property type="term" value="C:endoplasmic reticulum"/>
    <property type="evidence" value="ECO:0007669"/>
    <property type="project" value="TreeGrafter"/>
</dbReference>
<evidence type="ECO:0000256" key="5">
    <source>
        <dbReference type="ARBA" id="ARBA00022630"/>
    </source>
</evidence>
<comment type="catalytic activity">
    <reaction evidence="9 10">
        <text>squalene + reduced [NADPH--hemoprotein reductase] + O2 = (S)-2,3-epoxysqualene + oxidized [NADPH--hemoprotein reductase] + H2O + H(+)</text>
        <dbReference type="Rhea" id="RHEA:25282"/>
        <dbReference type="Rhea" id="RHEA-COMP:11964"/>
        <dbReference type="Rhea" id="RHEA-COMP:11965"/>
        <dbReference type="ChEBI" id="CHEBI:15377"/>
        <dbReference type="ChEBI" id="CHEBI:15378"/>
        <dbReference type="ChEBI" id="CHEBI:15379"/>
        <dbReference type="ChEBI" id="CHEBI:15440"/>
        <dbReference type="ChEBI" id="CHEBI:15441"/>
        <dbReference type="ChEBI" id="CHEBI:57618"/>
        <dbReference type="ChEBI" id="CHEBI:58210"/>
        <dbReference type="EC" id="1.14.14.17"/>
    </reaction>
</comment>
<keyword evidence="7 10" id="KW-0560">Oxidoreductase</keyword>
<dbReference type="GO" id="GO:0016020">
    <property type="term" value="C:membrane"/>
    <property type="evidence" value="ECO:0007669"/>
    <property type="project" value="UniProtKB-SubCell"/>
</dbReference>
<dbReference type="InterPro" id="IPR040125">
    <property type="entry name" value="Squalene_monox"/>
</dbReference>
<keyword evidence="12" id="KW-0503">Monooxygenase</keyword>
<dbReference type="Gramene" id="PRQ38229">
    <property type="protein sequence ID" value="PRQ38229"/>
    <property type="gene ID" value="RchiOBHm_Chr4g0411491"/>
</dbReference>
<dbReference type="GO" id="GO:0016126">
    <property type="term" value="P:sterol biosynthetic process"/>
    <property type="evidence" value="ECO:0007669"/>
    <property type="project" value="UniProtKB-UniRule"/>
</dbReference>
<comment type="function">
    <text evidence="10">Catalyzes the stereospecific oxidation of squalene to (S)-2,3-epoxysqualene, and is considered to be a rate-limiting enzyme in steroid biosynthesis.</text>
</comment>
<evidence type="ECO:0000256" key="1">
    <source>
        <dbReference type="ARBA" id="ARBA00001974"/>
    </source>
</evidence>
<keyword evidence="5 10" id="KW-0285">Flavoprotein</keyword>
<reference evidence="12 13" key="1">
    <citation type="journal article" date="2018" name="Nat. Genet.">
        <title>The Rosa genome provides new insights in the design of modern roses.</title>
        <authorList>
            <person name="Bendahmane M."/>
        </authorList>
    </citation>
    <scope>NUCLEOTIDE SEQUENCE [LARGE SCALE GENOMIC DNA]</scope>
    <source>
        <strain evidence="13">cv. Old Blush</strain>
    </source>
</reference>
<evidence type="ECO:0000259" key="11">
    <source>
        <dbReference type="Pfam" id="PF08491"/>
    </source>
</evidence>
<proteinExistence type="inferred from homology"/>
<dbReference type="STRING" id="74649.A0A2P6QVQ3"/>
<evidence type="ECO:0000256" key="9">
    <source>
        <dbReference type="ARBA" id="ARBA00048658"/>
    </source>
</evidence>
<evidence type="ECO:0000256" key="6">
    <source>
        <dbReference type="ARBA" id="ARBA00022827"/>
    </source>
</evidence>
<dbReference type="Pfam" id="PF08491">
    <property type="entry name" value="SE"/>
    <property type="match status" value="1"/>
</dbReference>
<dbReference type="OMA" id="INIFAQC"/>
<evidence type="ECO:0000256" key="2">
    <source>
        <dbReference type="ARBA" id="ARBA00005018"/>
    </source>
</evidence>
<dbReference type="Proteomes" id="UP000238479">
    <property type="component" value="Chromosome 4"/>
</dbReference>
<dbReference type="InterPro" id="IPR036188">
    <property type="entry name" value="FAD/NAD-bd_sf"/>
</dbReference>
<dbReference type="EC" id="1.14.14.17" evidence="4 10"/>
<organism evidence="12 13">
    <name type="scientific">Rosa chinensis</name>
    <name type="common">China rose</name>
    <dbReference type="NCBI Taxonomy" id="74649"/>
    <lineage>
        <taxon>Eukaryota</taxon>
        <taxon>Viridiplantae</taxon>
        <taxon>Streptophyta</taxon>
        <taxon>Embryophyta</taxon>
        <taxon>Tracheophyta</taxon>
        <taxon>Spermatophyta</taxon>
        <taxon>Magnoliopsida</taxon>
        <taxon>eudicotyledons</taxon>
        <taxon>Gunneridae</taxon>
        <taxon>Pentapetalae</taxon>
        <taxon>rosids</taxon>
        <taxon>fabids</taxon>
        <taxon>Rosales</taxon>
        <taxon>Rosaceae</taxon>
        <taxon>Rosoideae</taxon>
        <taxon>Rosoideae incertae sedis</taxon>
        <taxon>Rosa</taxon>
    </lineage>
</organism>
<dbReference type="SUPFAM" id="SSF51905">
    <property type="entry name" value="FAD/NAD(P)-binding domain"/>
    <property type="match status" value="1"/>
</dbReference>
<accession>A0A2P6QVQ3</accession>
<evidence type="ECO:0000256" key="8">
    <source>
        <dbReference type="ARBA" id="ARBA00023136"/>
    </source>
</evidence>
<evidence type="ECO:0000256" key="10">
    <source>
        <dbReference type="RuleBase" id="RU367121"/>
    </source>
</evidence>
<name>A0A2P6QVQ3_ROSCH</name>
<keyword evidence="6 10" id="KW-0274">FAD</keyword>
<dbReference type="PANTHER" id="PTHR10835:SF28">
    <property type="entry name" value="SQUALENE MONOOXYGENASE"/>
    <property type="match status" value="1"/>
</dbReference>
<comment type="caution">
    <text evidence="12">The sequence shown here is derived from an EMBL/GenBank/DDBJ whole genome shotgun (WGS) entry which is preliminary data.</text>
</comment>
<comment type="cofactor">
    <cofactor evidence="1 10">
        <name>FAD</name>
        <dbReference type="ChEBI" id="CHEBI:57692"/>
    </cofactor>
</comment>
<dbReference type="AlphaFoldDB" id="A0A2P6QVQ3"/>
<comment type="pathway">
    <text evidence="2">Terpene metabolism; lanosterol biosynthesis; lanosterol from farnesyl diphosphate: step 2/3.</text>
</comment>
<dbReference type="PANTHER" id="PTHR10835">
    <property type="entry name" value="SQUALENE MONOOXYGENASE"/>
    <property type="match status" value="1"/>
</dbReference>
<evidence type="ECO:0000256" key="7">
    <source>
        <dbReference type="ARBA" id="ARBA00023002"/>
    </source>
</evidence>
<dbReference type="EMBL" id="PDCK01000042">
    <property type="protein sequence ID" value="PRQ38229.1"/>
    <property type="molecule type" value="Genomic_DNA"/>
</dbReference>
<sequence length="231" mass="25221">MGKYLKSVVAPQIPPQLHNAFMAAVEEGNIRTMQNKSMAANPVPTPGAILLGDAFNMRHPLTGGGMTVALSDIVLLRNLLRPLRDLSDATALCNYLEAFYTLRKPVSSTINTLAGALYKVFCASPDPAKQEMREACFDYLSLGGICSYGPVSLLSGLNPRPLHLFLHFFAVAIYGVGRLMLPFPSPQRMWLGARLILSASSIIFPIIKGEGVRQMFFPATVPAFYRSPPLH</sequence>
<keyword evidence="8" id="KW-0472">Membrane</keyword>
<evidence type="ECO:0000256" key="4">
    <source>
        <dbReference type="ARBA" id="ARBA00012312"/>
    </source>
</evidence>
<keyword evidence="13" id="KW-1185">Reference proteome</keyword>
<dbReference type="GO" id="GO:0050660">
    <property type="term" value="F:flavin adenine dinucleotide binding"/>
    <property type="evidence" value="ECO:0007669"/>
    <property type="project" value="UniProtKB-UniRule"/>
</dbReference>
<evidence type="ECO:0000256" key="3">
    <source>
        <dbReference type="ARBA" id="ARBA00008802"/>
    </source>
</evidence>
<dbReference type="UniPathway" id="UPA00767">
    <property type="reaction ID" value="UER00752"/>
</dbReference>
<evidence type="ECO:0000313" key="12">
    <source>
        <dbReference type="EMBL" id="PRQ38229.1"/>
    </source>
</evidence>